<dbReference type="KEGG" id="wco:G7084_00130"/>
<evidence type="ECO:0000313" key="1">
    <source>
        <dbReference type="EMBL" id="QIL49867.1"/>
    </source>
</evidence>
<dbReference type="EMBL" id="CP049888">
    <property type="protein sequence ID" value="QIL49867.1"/>
    <property type="molecule type" value="Genomic_DNA"/>
</dbReference>
<dbReference type="AlphaFoldDB" id="A0A6G8AXY2"/>
<protein>
    <submittedName>
        <fullName evidence="1">Uncharacterized protein</fullName>
    </submittedName>
</protein>
<dbReference type="Proteomes" id="UP000500741">
    <property type="component" value="Chromosome"/>
</dbReference>
<keyword evidence="2" id="KW-1185">Reference proteome</keyword>
<sequence length="138" mass="16181">MSENKSMNLSDFEIKMNILQNKVGTLEKAYLGPSTIKFRDELSNEIETLMGELVTCFVASNLGKLEKIENLNYKFKLNDDSHQYKRWVEISKDFRRFNEKPNSLGDPMMYVIYQKDYTALGLEDVRNESILIKEDSFF</sequence>
<reference evidence="1 2" key="1">
    <citation type="submission" date="2020-03" db="EMBL/GenBank/DDBJ databases">
        <title>Weissella sp. nov., isolated from Cybister lewisianus.</title>
        <authorList>
            <person name="Hyun D.-W."/>
            <person name="Bae J.-W."/>
        </authorList>
    </citation>
    <scope>NUCLEOTIDE SEQUENCE [LARGE SCALE GENOMIC DNA]</scope>
    <source>
        <strain evidence="1 2">HDW19</strain>
    </source>
</reference>
<gene>
    <name evidence="1" type="ORF">G7084_00130</name>
</gene>
<accession>A0A6G8AXY2</accession>
<organism evidence="1 2">
    <name type="scientific">Weissella coleopterorum</name>
    <dbReference type="NCBI Taxonomy" id="2714949"/>
    <lineage>
        <taxon>Bacteria</taxon>
        <taxon>Bacillati</taxon>
        <taxon>Bacillota</taxon>
        <taxon>Bacilli</taxon>
        <taxon>Lactobacillales</taxon>
        <taxon>Lactobacillaceae</taxon>
        <taxon>Weissella</taxon>
    </lineage>
</organism>
<evidence type="ECO:0000313" key="2">
    <source>
        <dbReference type="Proteomes" id="UP000500741"/>
    </source>
</evidence>
<dbReference type="RefSeq" id="WP_166008917.1">
    <property type="nucleotide sequence ID" value="NZ_CP049888.1"/>
</dbReference>
<name>A0A6G8AXY2_9LACO</name>
<proteinExistence type="predicted"/>